<sequence length="286" mass="32508">MGFSGLARWPEAPATTLDTIMENIVRNHSGQSLGRWGLQILSYRSTLAQSDDPQFAYMERSLITVTMNNRVYALLDDPGAPEHRDIDPNANNPPPTHFRQTYMTLSPPGALEHLFQTVKARWAPVRSSQRKEDRSQNLTIEGYAFAVGTDWIIRVGSVGKPELGKGIIIEAEYLPMPFIYSPKADGSSDFVTDFIATIVPNDPNSKINIVSIHQEQWEEVLWNRQEAEKRAKETEKEKPYDPEDIYVYGDEEIVKPQKSDWTGIERDKRVSFLIIAMLRQEGILVT</sequence>
<evidence type="ECO:0000313" key="1">
    <source>
        <dbReference type="EMBL" id="KIY73627.1"/>
    </source>
</evidence>
<evidence type="ECO:0000313" key="2">
    <source>
        <dbReference type="Proteomes" id="UP000054007"/>
    </source>
</evidence>
<reference evidence="1 2" key="1">
    <citation type="journal article" date="2015" name="Fungal Genet. Biol.">
        <title>Evolution of novel wood decay mechanisms in Agaricales revealed by the genome sequences of Fistulina hepatica and Cylindrobasidium torrendii.</title>
        <authorList>
            <person name="Floudas D."/>
            <person name="Held B.W."/>
            <person name="Riley R."/>
            <person name="Nagy L.G."/>
            <person name="Koehler G."/>
            <person name="Ransdell A.S."/>
            <person name="Younus H."/>
            <person name="Chow J."/>
            <person name="Chiniquy J."/>
            <person name="Lipzen A."/>
            <person name="Tritt A."/>
            <person name="Sun H."/>
            <person name="Haridas S."/>
            <person name="LaButti K."/>
            <person name="Ohm R.A."/>
            <person name="Kues U."/>
            <person name="Blanchette R.A."/>
            <person name="Grigoriev I.V."/>
            <person name="Minto R.E."/>
            <person name="Hibbett D.S."/>
        </authorList>
    </citation>
    <scope>NUCLEOTIDE SEQUENCE [LARGE SCALE GENOMIC DNA]</scope>
    <source>
        <strain evidence="1 2">FP15055 ss-10</strain>
    </source>
</reference>
<organism evidence="1 2">
    <name type="scientific">Cylindrobasidium torrendii FP15055 ss-10</name>
    <dbReference type="NCBI Taxonomy" id="1314674"/>
    <lineage>
        <taxon>Eukaryota</taxon>
        <taxon>Fungi</taxon>
        <taxon>Dikarya</taxon>
        <taxon>Basidiomycota</taxon>
        <taxon>Agaricomycotina</taxon>
        <taxon>Agaricomycetes</taxon>
        <taxon>Agaricomycetidae</taxon>
        <taxon>Agaricales</taxon>
        <taxon>Marasmiineae</taxon>
        <taxon>Physalacriaceae</taxon>
        <taxon>Cylindrobasidium</taxon>
    </lineage>
</organism>
<dbReference type="OrthoDB" id="2536675at2759"/>
<dbReference type="AlphaFoldDB" id="A0A0D7BT75"/>
<keyword evidence="2" id="KW-1185">Reference proteome</keyword>
<dbReference type="STRING" id="1314674.A0A0D7BT75"/>
<dbReference type="Proteomes" id="UP000054007">
    <property type="component" value="Unassembled WGS sequence"/>
</dbReference>
<dbReference type="EMBL" id="KN880434">
    <property type="protein sequence ID" value="KIY73627.1"/>
    <property type="molecule type" value="Genomic_DNA"/>
</dbReference>
<gene>
    <name evidence="1" type="ORF">CYLTODRAFT_189533</name>
</gene>
<name>A0A0D7BT75_9AGAR</name>
<protein>
    <recommendedName>
        <fullName evidence="3">Mediator complex subunit 20</fullName>
    </recommendedName>
</protein>
<evidence type="ECO:0008006" key="3">
    <source>
        <dbReference type="Google" id="ProtNLM"/>
    </source>
</evidence>
<accession>A0A0D7BT75</accession>
<proteinExistence type="predicted"/>